<evidence type="ECO:0000313" key="2">
    <source>
        <dbReference type="EMBL" id="MCL1137882.1"/>
    </source>
</evidence>
<gene>
    <name evidence="2" type="ORF">L2740_04875</name>
</gene>
<dbReference type="AlphaFoldDB" id="A0A9X2CDE5"/>
<sequence>MTPSKIDKGVIKNLVFVTKFLFLLGYFYIVMPIWGRAILPHLFITGISLAADKVSVLD</sequence>
<accession>A0A9X2CDE5</accession>
<name>A0A9X2CDE5_9GAMM</name>
<dbReference type="RefSeq" id="WP_248948994.1">
    <property type="nucleotide sequence ID" value="NZ_JAKILB010000002.1"/>
</dbReference>
<reference evidence="2" key="1">
    <citation type="submission" date="2022-01" db="EMBL/GenBank/DDBJ databases">
        <title>Whole genome-based taxonomy of the Shewanellaceae.</title>
        <authorList>
            <person name="Martin-Rodriguez A.J."/>
        </authorList>
    </citation>
    <scope>NUCLEOTIDE SEQUENCE</scope>
    <source>
        <strain evidence="2">KCTC 23973</strain>
    </source>
</reference>
<feature type="transmembrane region" description="Helical" evidence="1">
    <location>
        <begin position="20"/>
        <end position="39"/>
    </location>
</feature>
<evidence type="ECO:0000256" key="1">
    <source>
        <dbReference type="SAM" id="Phobius"/>
    </source>
</evidence>
<proteinExistence type="predicted"/>
<keyword evidence="1" id="KW-0812">Transmembrane</keyword>
<keyword evidence="3" id="KW-1185">Reference proteome</keyword>
<organism evidence="2 3">
    <name type="scientific">Shewanella pneumatophori</name>
    <dbReference type="NCBI Taxonomy" id="314092"/>
    <lineage>
        <taxon>Bacteria</taxon>
        <taxon>Pseudomonadati</taxon>
        <taxon>Pseudomonadota</taxon>
        <taxon>Gammaproteobacteria</taxon>
        <taxon>Alteromonadales</taxon>
        <taxon>Shewanellaceae</taxon>
        <taxon>Shewanella</taxon>
    </lineage>
</organism>
<dbReference type="EMBL" id="JAKILB010000002">
    <property type="protein sequence ID" value="MCL1137882.1"/>
    <property type="molecule type" value="Genomic_DNA"/>
</dbReference>
<protein>
    <submittedName>
        <fullName evidence="2">Uncharacterized protein</fullName>
    </submittedName>
</protein>
<evidence type="ECO:0000313" key="3">
    <source>
        <dbReference type="Proteomes" id="UP001139293"/>
    </source>
</evidence>
<keyword evidence="1" id="KW-1133">Transmembrane helix</keyword>
<dbReference type="Proteomes" id="UP001139293">
    <property type="component" value="Unassembled WGS sequence"/>
</dbReference>
<keyword evidence="1" id="KW-0472">Membrane</keyword>
<comment type="caution">
    <text evidence="2">The sequence shown here is derived from an EMBL/GenBank/DDBJ whole genome shotgun (WGS) entry which is preliminary data.</text>
</comment>